<keyword evidence="2" id="KW-1185">Reference proteome</keyword>
<name>A0AA85KCK4_TRIRE</name>
<sequence length="197" mass="22818">MPLTGPHENLRNFCSRISRYIPELHPEPPPIIKNYGRCPYFYKLRLGTRDLVEKYNGDMLPSMQRLSSVPRDSIGTHSDDMKIQDYRWLMNKKLTCILLWLGVIILIVGIIALQIASFFQHKRQDILSIGVGCLSSGLCLLSVTMFTFLHAHVFIYEMPEDDIANEYQETTRRGEEVCIIEDEIETNKSKHDNRRSS</sequence>
<reference evidence="2" key="1">
    <citation type="submission" date="2022-06" db="EMBL/GenBank/DDBJ databases">
        <authorList>
            <person name="Berger JAMES D."/>
            <person name="Berger JAMES D."/>
        </authorList>
    </citation>
    <scope>NUCLEOTIDE SEQUENCE [LARGE SCALE GENOMIC DNA]</scope>
</reference>
<keyword evidence="1" id="KW-0812">Transmembrane</keyword>
<organism evidence="2 3">
    <name type="scientific">Trichobilharzia regenti</name>
    <name type="common">Nasal bird schistosome</name>
    <dbReference type="NCBI Taxonomy" id="157069"/>
    <lineage>
        <taxon>Eukaryota</taxon>
        <taxon>Metazoa</taxon>
        <taxon>Spiralia</taxon>
        <taxon>Lophotrochozoa</taxon>
        <taxon>Platyhelminthes</taxon>
        <taxon>Trematoda</taxon>
        <taxon>Digenea</taxon>
        <taxon>Strigeidida</taxon>
        <taxon>Schistosomatoidea</taxon>
        <taxon>Schistosomatidae</taxon>
        <taxon>Trichobilharzia</taxon>
    </lineage>
</organism>
<evidence type="ECO:0000313" key="2">
    <source>
        <dbReference type="Proteomes" id="UP000050795"/>
    </source>
</evidence>
<keyword evidence="1" id="KW-0472">Membrane</keyword>
<dbReference type="Proteomes" id="UP000050795">
    <property type="component" value="Unassembled WGS sequence"/>
</dbReference>
<protein>
    <submittedName>
        <fullName evidence="3">Uncharacterized protein</fullName>
    </submittedName>
</protein>
<reference evidence="3" key="2">
    <citation type="submission" date="2023-11" db="UniProtKB">
        <authorList>
            <consortium name="WormBaseParasite"/>
        </authorList>
    </citation>
    <scope>IDENTIFICATION</scope>
</reference>
<accession>A0AA85KCK4</accession>
<evidence type="ECO:0000256" key="1">
    <source>
        <dbReference type="SAM" id="Phobius"/>
    </source>
</evidence>
<evidence type="ECO:0000313" key="3">
    <source>
        <dbReference type="WBParaSite" id="TREG1_81480.1"/>
    </source>
</evidence>
<feature type="transmembrane region" description="Helical" evidence="1">
    <location>
        <begin position="126"/>
        <end position="149"/>
    </location>
</feature>
<dbReference type="AlphaFoldDB" id="A0AA85KCK4"/>
<dbReference type="WBParaSite" id="TREG1_81480.1">
    <property type="protein sequence ID" value="TREG1_81480.1"/>
    <property type="gene ID" value="TREG1_81480"/>
</dbReference>
<proteinExistence type="predicted"/>
<keyword evidence="1" id="KW-1133">Transmembrane helix</keyword>
<feature type="transmembrane region" description="Helical" evidence="1">
    <location>
        <begin position="97"/>
        <end position="120"/>
    </location>
</feature>